<dbReference type="GO" id="GO:0009450">
    <property type="term" value="P:gamma-aminobutyric acid catabolic process"/>
    <property type="evidence" value="ECO:0007669"/>
    <property type="project" value="TreeGrafter"/>
</dbReference>
<dbReference type="PANTHER" id="PTHR43206">
    <property type="entry name" value="AMINOTRANSFERASE"/>
    <property type="match status" value="1"/>
</dbReference>
<dbReference type="eggNOG" id="COG0160">
    <property type="taxonomic scope" value="Bacteria"/>
</dbReference>
<dbReference type="Proteomes" id="UP000019678">
    <property type="component" value="Unassembled WGS sequence"/>
</dbReference>
<keyword evidence="5 6" id="KW-0663">Pyridoxal phosphate</keyword>
<proteinExistence type="inferred from homology"/>
<dbReference type="SUPFAM" id="SSF53383">
    <property type="entry name" value="PLP-dependent transferases"/>
    <property type="match status" value="1"/>
</dbReference>
<dbReference type="Gene3D" id="3.40.640.10">
    <property type="entry name" value="Type I PLP-dependent aspartate aminotransferase-like (Major domain)"/>
    <property type="match status" value="1"/>
</dbReference>
<dbReference type="InterPro" id="IPR005814">
    <property type="entry name" value="Aminotrans_3"/>
</dbReference>
<dbReference type="InterPro" id="IPR015424">
    <property type="entry name" value="PyrdxlP-dep_Trfase"/>
</dbReference>
<evidence type="ECO:0000256" key="1">
    <source>
        <dbReference type="ARBA" id="ARBA00001933"/>
    </source>
</evidence>
<sequence length="443" mass="48110">MATGTLDMQSIYRLLVVDDAKSQGSSLVDVDGNVYLDLFSHFALGCLGYNHPRLLAVARSDEFVRGSINPTSSPFCPASSWFDVLEGLKAYAPKGMQRIFCVDAGTEGIENALKAAFIVHGERRRVAAGGPANPLELPAEEQEAILANAGSDAVIVSFSGAFHGRTMGSLSCTHSKTIHKADIPAFRWPIAPFPANRFPLARYADENAAREAEALSALEQILDEYGPRVAGVLVEPVQSEGGDRHASAEFFRGVQALCKKAGCALILDEVQTGGGISGTMWTHEQFGLEHAPNLVVFGKKLQMGGFFATDDYTIRQFGRMYQTRNGDRARAMLALETLRVVEEEGLLAHVREVGAHFLAGLEALAERYPTILSEPRGKGFLLALDLPTTAQRDDFLKRALRRGVFATYTGSRSVRMRPHLILSRDEVDEALGVLDAVAREMAG</sequence>
<evidence type="ECO:0000256" key="2">
    <source>
        <dbReference type="ARBA" id="ARBA00008954"/>
    </source>
</evidence>
<dbReference type="GO" id="GO:0030170">
    <property type="term" value="F:pyridoxal phosphate binding"/>
    <property type="evidence" value="ECO:0007669"/>
    <property type="project" value="InterPro"/>
</dbReference>
<evidence type="ECO:0000256" key="4">
    <source>
        <dbReference type="ARBA" id="ARBA00022679"/>
    </source>
</evidence>
<name>A0A017T7V6_9BACT</name>
<dbReference type="PANTHER" id="PTHR43206:SF1">
    <property type="entry name" value="4-AMINOBUTYRATE AMINOTRANSFERASE, MITOCHONDRIAL"/>
    <property type="match status" value="1"/>
</dbReference>
<comment type="caution">
    <text evidence="7">The sequence shown here is derived from an EMBL/GenBank/DDBJ whole genome shotgun (WGS) entry which is preliminary data.</text>
</comment>
<keyword evidence="4" id="KW-0808">Transferase</keyword>
<dbReference type="Pfam" id="PF00202">
    <property type="entry name" value="Aminotran_3"/>
    <property type="match status" value="1"/>
</dbReference>
<evidence type="ECO:0008006" key="9">
    <source>
        <dbReference type="Google" id="ProtNLM"/>
    </source>
</evidence>
<dbReference type="STRING" id="1192034.CAP_4342"/>
<dbReference type="OrthoDB" id="9801834at2"/>
<dbReference type="EMBL" id="ASRX01000031">
    <property type="protein sequence ID" value="EYF04666.1"/>
    <property type="molecule type" value="Genomic_DNA"/>
</dbReference>
<dbReference type="InterPro" id="IPR015421">
    <property type="entry name" value="PyrdxlP-dep_Trfase_major"/>
</dbReference>
<dbReference type="InterPro" id="IPR015422">
    <property type="entry name" value="PyrdxlP-dep_Trfase_small"/>
</dbReference>
<dbReference type="PIRSF" id="PIRSF000521">
    <property type="entry name" value="Transaminase_4ab_Lys_Orn"/>
    <property type="match status" value="1"/>
</dbReference>
<gene>
    <name evidence="7" type="ORF">CAP_4342</name>
</gene>
<evidence type="ECO:0000256" key="3">
    <source>
        <dbReference type="ARBA" id="ARBA00022576"/>
    </source>
</evidence>
<comment type="similarity">
    <text evidence="2 6">Belongs to the class-III pyridoxal-phosphate-dependent aminotransferase family.</text>
</comment>
<evidence type="ECO:0000313" key="8">
    <source>
        <dbReference type="Proteomes" id="UP000019678"/>
    </source>
</evidence>
<protein>
    <recommendedName>
        <fullName evidence="9">4-aminobutyrate aminotransferase</fullName>
    </recommendedName>
</protein>
<organism evidence="7 8">
    <name type="scientific">Chondromyces apiculatus DSM 436</name>
    <dbReference type="NCBI Taxonomy" id="1192034"/>
    <lineage>
        <taxon>Bacteria</taxon>
        <taxon>Pseudomonadati</taxon>
        <taxon>Myxococcota</taxon>
        <taxon>Polyangia</taxon>
        <taxon>Polyangiales</taxon>
        <taxon>Polyangiaceae</taxon>
        <taxon>Chondromyces</taxon>
    </lineage>
</organism>
<dbReference type="AlphaFoldDB" id="A0A017T7V6"/>
<keyword evidence="3" id="KW-0032">Aminotransferase</keyword>
<dbReference type="CDD" id="cd00610">
    <property type="entry name" value="OAT_like"/>
    <property type="match status" value="1"/>
</dbReference>
<accession>A0A017T7V6</accession>
<reference evidence="7 8" key="1">
    <citation type="submission" date="2013-05" db="EMBL/GenBank/DDBJ databases">
        <title>Genome assembly of Chondromyces apiculatus DSM 436.</title>
        <authorList>
            <person name="Sharma G."/>
            <person name="Khatri I."/>
            <person name="Kaur C."/>
            <person name="Mayilraj S."/>
            <person name="Subramanian S."/>
        </authorList>
    </citation>
    <scope>NUCLEOTIDE SEQUENCE [LARGE SCALE GENOMIC DNA]</scope>
    <source>
        <strain evidence="7 8">DSM 436</strain>
    </source>
</reference>
<evidence type="ECO:0000256" key="6">
    <source>
        <dbReference type="RuleBase" id="RU003560"/>
    </source>
</evidence>
<evidence type="ECO:0000313" key="7">
    <source>
        <dbReference type="EMBL" id="EYF04666.1"/>
    </source>
</evidence>
<keyword evidence="8" id="KW-1185">Reference proteome</keyword>
<comment type="cofactor">
    <cofactor evidence="1">
        <name>pyridoxal 5'-phosphate</name>
        <dbReference type="ChEBI" id="CHEBI:597326"/>
    </cofactor>
</comment>
<dbReference type="GO" id="GO:0008483">
    <property type="term" value="F:transaminase activity"/>
    <property type="evidence" value="ECO:0007669"/>
    <property type="project" value="UniProtKB-KW"/>
</dbReference>
<dbReference type="Gene3D" id="3.90.1150.10">
    <property type="entry name" value="Aspartate Aminotransferase, domain 1"/>
    <property type="match status" value="1"/>
</dbReference>
<evidence type="ECO:0000256" key="5">
    <source>
        <dbReference type="ARBA" id="ARBA00022898"/>
    </source>
</evidence>